<evidence type="ECO:0000313" key="3">
    <source>
        <dbReference type="EMBL" id="MYE38028.1"/>
    </source>
</evidence>
<protein>
    <submittedName>
        <fullName evidence="3">Glycosyltransferase family 4 protein</fullName>
    </submittedName>
</protein>
<feature type="domain" description="Glycosyltransferase subfamily 4-like N-terminal" evidence="2">
    <location>
        <begin position="14"/>
        <end position="190"/>
    </location>
</feature>
<proteinExistence type="predicted"/>
<reference evidence="3 4" key="1">
    <citation type="submission" date="2019-09" db="EMBL/GenBank/DDBJ databases">
        <title>Characterisation of the sponge microbiome using genome-centric metagenomics.</title>
        <authorList>
            <person name="Engelberts J.P."/>
            <person name="Robbins S.J."/>
            <person name="De Goeij J.M."/>
            <person name="Aranda M."/>
            <person name="Bell S.C."/>
            <person name="Webster N.S."/>
        </authorList>
    </citation>
    <scope>NUCLEOTIDE SEQUENCE [LARGE SCALE GENOMIC DNA]</scope>
    <source>
        <strain evidence="3">SB0662_bin_43</strain>
    </source>
</reference>
<gene>
    <name evidence="3" type="ORF">F4X82_00720</name>
</gene>
<evidence type="ECO:0000259" key="1">
    <source>
        <dbReference type="Pfam" id="PF00534"/>
    </source>
</evidence>
<dbReference type="GO" id="GO:0016757">
    <property type="term" value="F:glycosyltransferase activity"/>
    <property type="evidence" value="ECO:0007669"/>
    <property type="project" value="InterPro"/>
</dbReference>
<evidence type="ECO:0000313" key="4">
    <source>
        <dbReference type="Proteomes" id="UP000449092"/>
    </source>
</evidence>
<feature type="domain" description="Glycosyl transferase family 1" evidence="1">
    <location>
        <begin position="195"/>
        <end position="326"/>
    </location>
</feature>
<dbReference type="AlphaFoldDB" id="A0A845DAG2"/>
<dbReference type="EMBL" id="VXOY01000007">
    <property type="protein sequence ID" value="MYE38028.1"/>
    <property type="molecule type" value="Genomic_DNA"/>
</dbReference>
<dbReference type="Pfam" id="PF00534">
    <property type="entry name" value="Glycos_transf_1"/>
    <property type="match status" value="1"/>
</dbReference>
<dbReference type="PANTHER" id="PTHR45947">
    <property type="entry name" value="SULFOQUINOVOSYL TRANSFERASE SQD2"/>
    <property type="match status" value="1"/>
</dbReference>
<sequence>MQNIALVHDYLTQYGGAERVLSELCLLFPNAPIYTLLYDEKMTGRAFADRAIYTSSLQKVPRSPFFHRFLALWMPLAIEQFDLSAYDIVVSSSASFGKGILTREYTHHICYCHTPMRSAWMDYKDVIGSSLYPQWLSTFFPLLLPYMRLWDRSSAQRIDTMLCNSYFIQQKIERYYHRNATVVYPPVSTGRFSIGEAKDYFLLVGRMLPYKRFDIAVEACTALKLPLVVVGNGPEYPRLKKMAGDTITFLGRVSDDVLRVMYSQARAFLVPQEEDFGISPIESLASGRPVIAYRAGGALEYVKEGENGLLFGQQNAMSLQEALIRFDRMVFDPETVRKTALRFDRSVFHSEIVRVVRSAALEQKRSVIQR</sequence>
<comment type="caution">
    <text evidence="3">The sequence shown here is derived from an EMBL/GenBank/DDBJ whole genome shotgun (WGS) entry which is preliminary data.</text>
</comment>
<dbReference type="InterPro" id="IPR028098">
    <property type="entry name" value="Glyco_trans_4-like_N"/>
</dbReference>
<dbReference type="SUPFAM" id="SSF53756">
    <property type="entry name" value="UDP-Glycosyltransferase/glycogen phosphorylase"/>
    <property type="match status" value="1"/>
</dbReference>
<dbReference type="Pfam" id="PF13439">
    <property type="entry name" value="Glyco_transf_4"/>
    <property type="match status" value="1"/>
</dbReference>
<name>A0A845DAG2_9BACT</name>
<dbReference type="InterPro" id="IPR050194">
    <property type="entry name" value="Glycosyltransferase_grp1"/>
</dbReference>
<dbReference type="InterPro" id="IPR001296">
    <property type="entry name" value="Glyco_trans_1"/>
</dbReference>
<accession>A0A845DAG2</accession>
<evidence type="ECO:0000259" key="2">
    <source>
        <dbReference type="Pfam" id="PF13439"/>
    </source>
</evidence>
<organism evidence="3 4">
    <name type="scientific">Candidatus Spechtbacteria bacterium SB0662_bin_43</name>
    <dbReference type="NCBI Taxonomy" id="2604897"/>
    <lineage>
        <taxon>Bacteria</taxon>
        <taxon>Candidatus Spechtiibacteriota</taxon>
    </lineage>
</organism>
<keyword evidence="3" id="KW-0808">Transferase</keyword>
<dbReference type="PANTHER" id="PTHR45947:SF3">
    <property type="entry name" value="SULFOQUINOVOSYL TRANSFERASE SQD2"/>
    <property type="match status" value="1"/>
</dbReference>
<dbReference type="Proteomes" id="UP000449092">
    <property type="component" value="Unassembled WGS sequence"/>
</dbReference>
<dbReference type="Gene3D" id="3.40.50.2000">
    <property type="entry name" value="Glycogen Phosphorylase B"/>
    <property type="match status" value="2"/>
</dbReference>